<keyword evidence="2" id="KW-0238">DNA-binding</keyword>
<evidence type="ECO:0000313" key="7">
    <source>
        <dbReference type="Proteomes" id="UP001295423"/>
    </source>
</evidence>
<protein>
    <recommendedName>
        <fullName evidence="5">BZIP domain-containing protein</fullName>
    </recommendedName>
</protein>
<sequence length="260" mass="29082">MMATMVTSEELECRDILNDVGIFFSEDFGLLESGLTDGGDDFNDFMPISMTSPSTTKHIRVSPPTTPEMPASDALKELEALASSMPRSVSQFSFLNHQPLQGMPSLPTLMPVPTTMMPASAMQRAVSDISMTTAQSPPAVTNSRKRSVQGMLQTQADPEEQIRRNRNREHAKRSRQRKKAFTDDLTSTLEALREDTEKLRQELYSALGKEEVESILEEQKQKRQDDFLAAVKDPKNRVLDASAMKFLKGLSKKLPKNNED</sequence>
<dbReference type="AlphaFoldDB" id="A0AAD2FX15"/>
<feature type="domain" description="BZIP" evidence="5">
    <location>
        <begin position="157"/>
        <end position="203"/>
    </location>
</feature>
<dbReference type="InterPro" id="IPR004827">
    <property type="entry name" value="bZIP"/>
</dbReference>
<dbReference type="GO" id="GO:0003700">
    <property type="term" value="F:DNA-binding transcription factor activity"/>
    <property type="evidence" value="ECO:0007669"/>
    <property type="project" value="InterPro"/>
</dbReference>
<keyword evidence="3" id="KW-0539">Nucleus</keyword>
<dbReference type="Proteomes" id="UP001295423">
    <property type="component" value="Unassembled WGS sequence"/>
</dbReference>
<dbReference type="GO" id="GO:0005634">
    <property type="term" value="C:nucleus"/>
    <property type="evidence" value="ECO:0007669"/>
    <property type="project" value="UniProtKB-SubCell"/>
</dbReference>
<name>A0AAD2FX15_9STRA</name>
<dbReference type="InterPro" id="IPR043452">
    <property type="entry name" value="BZIP46-like"/>
</dbReference>
<dbReference type="SUPFAM" id="SSF57959">
    <property type="entry name" value="Leucine zipper domain"/>
    <property type="match status" value="1"/>
</dbReference>
<evidence type="ECO:0000256" key="2">
    <source>
        <dbReference type="ARBA" id="ARBA00023125"/>
    </source>
</evidence>
<dbReference type="GO" id="GO:0045893">
    <property type="term" value="P:positive regulation of DNA-templated transcription"/>
    <property type="evidence" value="ECO:0007669"/>
    <property type="project" value="InterPro"/>
</dbReference>
<dbReference type="Pfam" id="PF07716">
    <property type="entry name" value="bZIP_2"/>
    <property type="match status" value="1"/>
</dbReference>
<accession>A0AAD2FX15</accession>
<dbReference type="SMART" id="SM00338">
    <property type="entry name" value="BRLZ"/>
    <property type="match status" value="1"/>
</dbReference>
<dbReference type="Gene3D" id="1.20.5.170">
    <property type="match status" value="1"/>
</dbReference>
<feature type="compositionally biased region" description="Basic residues" evidence="4">
    <location>
        <begin position="164"/>
        <end position="179"/>
    </location>
</feature>
<evidence type="ECO:0000256" key="4">
    <source>
        <dbReference type="SAM" id="MobiDB-lite"/>
    </source>
</evidence>
<keyword evidence="7" id="KW-1185">Reference proteome</keyword>
<organism evidence="6 7">
    <name type="scientific">Cylindrotheca closterium</name>
    <dbReference type="NCBI Taxonomy" id="2856"/>
    <lineage>
        <taxon>Eukaryota</taxon>
        <taxon>Sar</taxon>
        <taxon>Stramenopiles</taxon>
        <taxon>Ochrophyta</taxon>
        <taxon>Bacillariophyta</taxon>
        <taxon>Bacillariophyceae</taxon>
        <taxon>Bacillariophycidae</taxon>
        <taxon>Bacillariales</taxon>
        <taxon>Bacillariaceae</taxon>
        <taxon>Cylindrotheca</taxon>
    </lineage>
</organism>
<evidence type="ECO:0000313" key="6">
    <source>
        <dbReference type="EMBL" id="CAJ1955707.1"/>
    </source>
</evidence>
<feature type="region of interest" description="Disordered" evidence="4">
    <location>
        <begin position="130"/>
        <end position="182"/>
    </location>
</feature>
<evidence type="ECO:0000256" key="1">
    <source>
        <dbReference type="ARBA" id="ARBA00004123"/>
    </source>
</evidence>
<evidence type="ECO:0000259" key="5">
    <source>
        <dbReference type="PROSITE" id="PS50217"/>
    </source>
</evidence>
<dbReference type="CDD" id="cd14809">
    <property type="entry name" value="bZIP_AUREO-like"/>
    <property type="match status" value="1"/>
</dbReference>
<comment type="caution">
    <text evidence="6">The sequence shown here is derived from an EMBL/GenBank/DDBJ whole genome shotgun (WGS) entry which is preliminary data.</text>
</comment>
<proteinExistence type="predicted"/>
<reference evidence="6" key="1">
    <citation type="submission" date="2023-08" db="EMBL/GenBank/DDBJ databases">
        <authorList>
            <person name="Audoor S."/>
            <person name="Bilcke G."/>
        </authorList>
    </citation>
    <scope>NUCLEOTIDE SEQUENCE</scope>
</reference>
<evidence type="ECO:0000256" key="3">
    <source>
        <dbReference type="ARBA" id="ARBA00023242"/>
    </source>
</evidence>
<dbReference type="GO" id="GO:0003677">
    <property type="term" value="F:DNA binding"/>
    <property type="evidence" value="ECO:0007669"/>
    <property type="project" value="UniProtKB-KW"/>
</dbReference>
<comment type="subcellular location">
    <subcellularLocation>
        <location evidence="1">Nucleus</location>
    </subcellularLocation>
</comment>
<gene>
    <name evidence="6" type="ORF">CYCCA115_LOCUS15884</name>
</gene>
<dbReference type="InterPro" id="IPR046347">
    <property type="entry name" value="bZIP_sf"/>
</dbReference>
<dbReference type="PANTHER" id="PTHR22952">
    <property type="entry name" value="CAMP-RESPONSE ELEMENT BINDING PROTEIN-RELATED"/>
    <property type="match status" value="1"/>
</dbReference>
<feature type="compositionally biased region" description="Polar residues" evidence="4">
    <location>
        <begin position="130"/>
        <end position="142"/>
    </location>
</feature>
<dbReference type="PANTHER" id="PTHR22952:SF175">
    <property type="entry name" value="PROTEIN ABSCISIC ACID-INSENSITIVE 5"/>
    <property type="match status" value="1"/>
</dbReference>
<dbReference type="EMBL" id="CAKOGP040001892">
    <property type="protein sequence ID" value="CAJ1955707.1"/>
    <property type="molecule type" value="Genomic_DNA"/>
</dbReference>
<dbReference type="PROSITE" id="PS50217">
    <property type="entry name" value="BZIP"/>
    <property type="match status" value="1"/>
</dbReference>